<reference evidence="2 6" key="2">
    <citation type="submission" date="2014-04" db="EMBL/GenBank/DDBJ databases">
        <title>Transcriptional profiles of Haloferax mediterranei on the basis of nitrogen availability.</title>
        <authorList>
            <person name="Bautista V."/>
        </authorList>
    </citation>
    <scope>NUCLEOTIDE SEQUENCE [LARGE SCALE GENOMIC DNA]</scope>
    <source>
        <strain evidence="2">ATCC 33500</strain>
        <strain evidence="6">ATCC 33500 / DSM 1411 / JCM 8866 / NBRC 14739 / NCIMB 2177 / R-4</strain>
    </source>
</reference>
<dbReference type="PATRIC" id="fig|523841.21.peg.1592"/>
<dbReference type="Proteomes" id="UP000011603">
    <property type="component" value="Unassembled WGS sequence"/>
</dbReference>
<evidence type="ECO:0000313" key="2">
    <source>
        <dbReference type="EMBL" id="AHZ22349.1"/>
    </source>
</evidence>
<evidence type="ECO:0000313" key="5">
    <source>
        <dbReference type="Proteomes" id="UP000011603"/>
    </source>
</evidence>
<reference evidence="4 7" key="3">
    <citation type="submission" date="2019-04" db="EMBL/GenBank/DDBJ databases">
        <title>Methylomes of two halophilic Archaea, Haloarcula marismortui and Haloferax mediterranei.</title>
        <authorList>
            <person name="DasSarma S."/>
            <person name="DasSarma P."/>
            <person name="DasSarma S."/>
            <person name="Fomenkov A."/>
            <person name="Vincze T."/>
            <person name="Anton B.P."/>
            <person name="Roberts R.J."/>
        </authorList>
    </citation>
    <scope>NUCLEOTIDE SEQUENCE [LARGE SCALE GENOMIC DNA]</scope>
    <source>
        <strain evidence="4">ATCC 33500</strain>
        <strain evidence="7">ATCC 33500 / DSM 1411 / JCM 8866 / NBRC 14739 / NCIMB 2177 / R-4</strain>
    </source>
</reference>
<gene>
    <name evidence="2" type="ORF">BM92_06655</name>
    <name evidence="3" type="ORF">C439_07850</name>
    <name evidence="4" type="ORF">E6P09_05660</name>
</gene>
<reference evidence="3 5" key="1">
    <citation type="journal article" date="2014" name="PLoS Genet.">
        <title>Phylogenetically driven sequencing of extremely halophilic archaea reveals strategies for static and dynamic osmo-response.</title>
        <authorList>
            <person name="Becker E.A."/>
            <person name="Seitzer P.M."/>
            <person name="Tritt A."/>
            <person name="Larsen D."/>
            <person name="Krusor M."/>
            <person name="Yao A.I."/>
            <person name="Wu D."/>
            <person name="Madern D."/>
            <person name="Eisen J.A."/>
            <person name="Darling A.E."/>
            <person name="Facciotti M.T."/>
        </authorList>
    </citation>
    <scope>NUCLEOTIDE SEQUENCE [LARGE SCALE GENOMIC DNA]</scope>
    <source>
        <strain evidence="3">ATCC 33500</strain>
        <strain evidence="5">ATCC 33500 / DSM 1411 / JCM 8866 / NBRC 14739 / NCIMB 2177 / R-4</strain>
    </source>
</reference>
<name>M0J3B5_HALMT</name>
<organism evidence="3 5">
    <name type="scientific">Haloferax mediterranei (strain ATCC 33500 / DSM 1411 / JCM 8866 / NBRC 14739 / NCIMB 2177 / R-4)</name>
    <name type="common">Halobacterium mediterranei</name>
    <dbReference type="NCBI Taxonomy" id="523841"/>
    <lineage>
        <taxon>Archaea</taxon>
        <taxon>Methanobacteriati</taxon>
        <taxon>Methanobacteriota</taxon>
        <taxon>Stenosarchaea group</taxon>
        <taxon>Halobacteria</taxon>
        <taxon>Halobacteriales</taxon>
        <taxon>Haloferacaceae</taxon>
        <taxon>Haloferax</taxon>
    </lineage>
</organism>
<feature type="transmembrane region" description="Helical" evidence="1">
    <location>
        <begin position="67"/>
        <end position="89"/>
    </location>
</feature>
<dbReference type="EMBL" id="AOLO01000007">
    <property type="protein sequence ID" value="EMA02479.1"/>
    <property type="molecule type" value="Genomic_DNA"/>
</dbReference>
<dbReference type="Proteomes" id="UP000299011">
    <property type="component" value="Chromosome"/>
</dbReference>
<dbReference type="Proteomes" id="UP000027075">
    <property type="component" value="Chromosome"/>
</dbReference>
<accession>M0J3B5</accession>
<keyword evidence="5" id="KW-1185">Reference proteome</keyword>
<evidence type="ECO:0000313" key="6">
    <source>
        <dbReference type="Proteomes" id="UP000027075"/>
    </source>
</evidence>
<dbReference type="PaxDb" id="523841-HFX_0523"/>
<feature type="transmembrane region" description="Helical" evidence="1">
    <location>
        <begin position="101"/>
        <end position="121"/>
    </location>
</feature>
<evidence type="ECO:0000313" key="3">
    <source>
        <dbReference type="EMBL" id="EMA02479.1"/>
    </source>
</evidence>
<feature type="transmembrane region" description="Helical" evidence="1">
    <location>
        <begin position="9"/>
        <end position="28"/>
    </location>
</feature>
<keyword evidence="1" id="KW-0812">Transmembrane</keyword>
<dbReference type="EMBL" id="CP039139">
    <property type="protein sequence ID" value="QCQ74772.1"/>
    <property type="molecule type" value="Genomic_DNA"/>
</dbReference>
<dbReference type="OrthoDB" id="380657at2157"/>
<protein>
    <submittedName>
        <fullName evidence="3">Uncharacterized protein</fullName>
    </submittedName>
</protein>
<sequence length="130" mass="13679">MRNDALNPSLIVVSLAVFVVALAATIAIEFRERWMVDALLITAGAAVGPVIFVAGRRIRSDRNSDDRLTNAVLAASYAAFAGISLYNAFVLEIMTGPVRDLTMVAIGMTGPAIVMAASRVLGNESPLTTA</sequence>
<keyword evidence="1" id="KW-0472">Membrane</keyword>
<feature type="transmembrane region" description="Helical" evidence="1">
    <location>
        <begin position="34"/>
        <end position="55"/>
    </location>
</feature>
<evidence type="ECO:0000313" key="4">
    <source>
        <dbReference type="EMBL" id="QCQ74772.1"/>
    </source>
</evidence>
<evidence type="ECO:0000256" key="1">
    <source>
        <dbReference type="SAM" id="Phobius"/>
    </source>
</evidence>
<keyword evidence="1" id="KW-1133">Transmembrane helix</keyword>
<dbReference type="AlphaFoldDB" id="M0J3B5"/>
<evidence type="ECO:0000313" key="7">
    <source>
        <dbReference type="Proteomes" id="UP000299011"/>
    </source>
</evidence>
<proteinExistence type="predicted"/>
<dbReference type="EMBL" id="CP007551">
    <property type="protein sequence ID" value="AHZ22349.1"/>
    <property type="molecule type" value="Genomic_DNA"/>
</dbReference>